<evidence type="ECO:0000313" key="4">
    <source>
        <dbReference type="Proteomes" id="UP000234275"/>
    </source>
</evidence>
<dbReference type="SUPFAM" id="SSF53474">
    <property type="entry name" value="alpha/beta-Hydrolases"/>
    <property type="match status" value="1"/>
</dbReference>
<name>A0A2I2FSB7_9EURO</name>
<gene>
    <name evidence="3" type="ORF">P170DRAFT_417626</name>
</gene>
<dbReference type="VEuPathDB" id="FungiDB:P170DRAFT_417626"/>
<dbReference type="InterPro" id="IPR029058">
    <property type="entry name" value="AB_hydrolase_fold"/>
</dbReference>
<dbReference type="PANTHER" id="PTHR48081:SF31">
    <property type="entry name" value="STERYL ACETYL HYDROLASE MUG81-RELATED"/>
    <property type="match status" value="1"/>
</dbReference>
<dbReference type="OrthoDB" id="2152029at2759"/>
<dbReference type="GeneID" id="36554875"/>
<dbReference type="AlphaFoldDB" id="A0A2I2FSB7"/>
<keyword evidence="4" id="KW-1185">Reference proteome</keyword>
<proteinExistence type="predicted"/>
<dbReference type="Pfam" id="PF07859">
    <property type="entry name" value="Abhydrolase_3"/>
    <property type="match status" value="1"/>
</dbReference>
<protein>
    <submittedName>
        <fullName evidence="3">Alpha/beta hydrolase fold protein</fullName>
    </submittedName>
</protein>
<feature type="domain" description="Alpha/beta hydrolase fold-3" evidence="2">
    <location>
        <begin position="111"/>
        <end position="331"/>
    </location>
</feature>
<dbReference type="STRING" id="1392250.A0A2I2FSB7"/>
<keyword evidence="1 3" id="KW-0378">Hydrolase</keyword>
<organism evidence="3 4">
    <name type="scientific">Aspergillus steynii IBT 23096</name>
    <dbReference type="NCBI Taxonomy" id="1392250"/>
    <lineage>
        <taxon>Eukaryota</taxon>
        <taxon>Fungi</taxon>
        <taxon>Dikarya</taxon>
        <taxon>Ascomycota</taxon>
        <taxon>Pezizomycotina</taxon>
        <taxon>Eurotiomycetes</taxon>
        <taxon>Eurotiomycetidae</taxon>
        <taxon>Eurotiales</taxon>
        <taxon>Aspergillaceae</taxon>
        <taxon>Aspergillus</taxon>
        <taxon>Aspergillus subgen. Circumdati</taxon>
    </lineage>
</organism>
<reference evidence="3 4" key="1">
    <citation type="submission" date="2016-12" db="EMBL/GenBank/DDBJ databases">
        <title>The genomes of Aspergillus section Nigri reveals drivers in fungal speciation.</title>
        <authorList>
            <consortium name="DOE Joint Genome Institute"/>
            <person name="Vesth T.C."/>
            <person name="Nybo J."/>
            <person name="Theobald S."/>
            <person name="Brandl J."/>
            <person name="Frisvad J.C."/>
            <person name="Nielsen K.F."/>
            <person name="Lyhne E.K."/>
            <person name="Kogle M.E."/>
            <person name="Kuo A."/>
            <person name="Riley R."/>
            <person name="Clum A."/>
            <person name="Nolan M."/>
            <person name="Lipzen A."/>
            <person name="Salamov A."/>
            <person name="Henrissat B."/>
            <person name="Wiebenga A."/>
            <person name="De Vries R.P."/>
            <person name="Grigoriev I.V."/>
            <person name="Mortensen U.H."/>
            <person name="Andersen M.R."/>
            <person name="Baker S.E."/>
        </authorList>
    </citation>
    <scope>NUCLEOTIDE SEQUENCE [LARGE SCALE GENOMIC DNA]</scope>
    <source>
        <strain evidence="3 4">IBT 23096</strain>
    </source>
</reference>
<evidence type="ECO:0000256" key="1">
    <source>
        <dbReference type="ARBA" id="ARBA00022801"/>
    </source>
</evidence>
<dbReference type="Gene3D" id="3.40.50.1820">
    <property type="entry name" value="alpha/beta hydrolase"/>
    <property type="match status" value="1"/>
</dbReference>
<dbReference type="RefSeq" id="XP_024698815.1">
    <property type="nucleotide sequence ID" value="XM_024847176.1"/>
</dbReference>
<sequence>MTTKSLSLSLWERVDLFISQLSAFGSVLCRALTGVFRGQSGAKTYKLHVGNSLIRAFGSRLSPRQFQHVYPPTKSAYETFMKSKGIEPESVTLNDGATAHWIGNKNAKNVVVYYHGGGFVIPAADGHFEFFTSLVARLNAANHDVAIFFLAYTLAPQEIYPVQLRQSADALRYILTETGRSPSNVVVGGDSAGGNLALALLLHLSHPHPDIEPLGHALSSPLAGVVGFAPWVDFGVDGPTIQQNRDKDMIPEIALVNWSREYLGGKEGDEWSEPNRAPVEWWRDAREKTQRLLFLTGNDEILFSAIDAFVKKVQTVVPDATYVVGHRETHVAPVYSGQFLNEETQQGKALESWLAALF</sequence>
<evidence type="ECO:0000313" key="3">
    <source>
        <dbReference type="EMBL" id="PLB43513.1"/>
    </source>
</evidence>
<dbReference type="InterPro" id="IPR050300">
    <property type="entry name" value="GDXG_lipolytic_enzyme"/>
</dbReference>
<evidence type="ECO:0000259" key="2">
    <source>
        <dbReference type="Pfam" id="PF07859"/>
    </source>
</evidence>
<dbReference type="EMBL" id="MSFO01000010">
    <property type="protein sequence ID" value="PLB43513.1"/>
    <property type="molecule type" value="Genomic_DNA"/>
</dbReference>
<accession>A0A2I2FSB7</accession>
<dbReference type="PANTHER" id="PTHR48081">
    <property type="entry name" value="AB HYDROLASE SUPERFAMILY PROTEIN C4A8.06C"/>
    <property type="match status" value="1"/>
</dbReference>
<dbReference type="GO" id="GO:0016787">
    <property type="term" value="F:hydrolase activity"/>
    <property type="evidence" value="ECO:0007669"/>
    <property type="project" value="UniProtKB-KW"/>
</dbReference>
<comment type="caution">
    <text evidence="3">The sequence shown here is derived from an EMBL/GenBank/DDBJ whole genome shotgun (WGS) entry which is preliminary data.</text>
</comment>
<dbReference type="InterPro" id="IPR013094">
    <property type="entry name" value="AB_hydrolase_3"/>
</dbReference>
<dbReference type="Proteomes" id="UP000234275">
    <property type="component" value="Unassembled WGS sequence"/>
</dbReference>